<evidence type="ECO:0000256" key="3">
    <source>
        <dbReference type="ARBA" id="ARBA00022553"/>
    </source>
</evidence>
<evidence type="ECO:0000256" key="2">
    <source>
        <dbReference type="ARBA" id="ARBA00022490"/>
    </source>
</evidence>
<sequence length="634" mass="70593">MPTIKLVYVQFVTVGTKRPDCKPRIHSVESVFRVIEMAQFSAGKNPPWAREPALSQPGVANLTPPQVGLANTVLTQPALATPTVYSLGASQPTIAPHHYTAQQLGVANIQANAGAPPPALQQAVQLPQPGIAIPTTLATTQVATISYPTPRPPVSGAGAPPLKQQRVFTGTVTKLHDNFGFVDEDVFFQTSCVKGVIPKVGDRVLVEASYNANMPFKWNAARIQVLPNQSNAPSSQSSFVQSQPTFTQNSVTLTQSPAMTYQMKPTLGSNLTPSVIPPTNMTQPPPLMSQPAQPTGPKRDKSLLQTAQGRSSLVQSRRMENQGFRDRDRGRDRDRTERHTHDRRERRSPRKRSRSPRRSKSPSSRGRSPQRRRQQARIVPRYMVQIPKLSLDCSEANVITLKSRYSNLYIPSDFFNAAFTWVDGFPLHRPFQLGNSCTFHVMSKEVEPINKADTNLEPSDADHLYSAKVMLLSSPTLEEIYHKSCALTEDPSEVREAFKHPTRLVQFLVGMKGKSEPMAIGGPWSPSLDGPNPAEDPRVLINTAIRTTRSLTGIDLSRCTQWYRFTEIRYHRPEEMHKGRLVPARVETVVIFLPDVWSCSPTHLEWDQLQAAYRQQLQDKLAEEGKEDTQALNT</sequence>
<organism evidence="6 7">
    <name type="scientific">Paralvinella palmiformis</name>
    <dbReference type="NCBI Taxonomy" id="53620"/>
    <lineage>
        <taxon>Eukaryota</taxon>
        <taxon>Metazoa</taxon>
        <taxon>Spiralia</taxon>
        <taxon>Lophotrochozoa</taxon>
        <taxon>Annelida</taxon>
        <taxon>Polychaeta</taxon>
        <taxon>Sedentaria</taxon>
        <taxon>Canalipalpata</taxon>
        <taxon>Terebellida</taxon>
        <taxon>Terebelliformia</taxon>
        <taxon>Alvinellidae</taxon>
        <taxon>Paralvinella</taxon>
    </lineage>
</organism>
<dbReference type="PANTHER" id="PTHR14304">
    <property type="entry name" value="CELL DIVISION CYCLE AND APOPTOSIS REGULATOR PROTEIN"/>
    <property type="match status" value="1"/>
</dbReference>
<dbReference type="SMART" id="SM01122">
    <property type="entry name" value="DBC1"/>
    <property type="match status" value="1"/>
</dbReference>
<keyword evidence="7" id="KW-1185">Reference proteome</keyword>
<dbReference type="PANTHER" id="PTHR14304:SF11">
    <property type="entry name" value="SAP DOMAIN-CONTAINING PROTEIN"/>
    <property type="match status" value="1"/>
</dbReference>
<dbReference type="AlphaFoldDB" id="A0AAD9NAM0"/>
<keyword evidence="3" id="KW-0597">Phosphoprotein</keyword>
<dbReference type="InterPro" id="IPR025954">
    <property type="entry name" value="DBC1/CARP1_inactive_NUDIX"/>
</dbReference>
<dbReference type="Pfam" id="PF14444">
    <property type="entry name" value="S1-like"/>
    <property type="match status" value="1"/>
</dbReference>
<gene>
    <name evidence="6" type="ORF">LSH36_120g04031</name>
</gene>
<accession>A0AAD9NAM0</accession>
<evidence type="ECO:0000259" key="5">
    <source>
        <dbReference type="SMART" id="SM01122"/>
    </source>
</evidence>
<evidence type="ECO:0000256" key="1">
    <source>
        <dbReference type="ARBA" id="ARBA00004496"/>
    </source>
</evidence>
<evidence type="ECO:0000313" key="7">
    <source>
        <dbReference type="Proteomes" id="UP001208570"/>
    </source>
</evidence>
<dbReference type="Pfam" id="PF14443">
    <property type="entry name" value="DBC1"/>
    <property type="match status" value="1"/>
</dbReference>
<evidence type="ECO:0000256" key="4">
    <source>
        <dbReference type="SAM" id="MobiDB-lite"/>
    </source>
</evidence>
<dbReference type="GO" id="GO:0005634">
    <property type="term" value="C:nucleus"/>
    <property type="evidence" value="ECO:0007669"/>
    <property type="project" value="TreeGrafter"/>
</dbReference>
<protein>
    <recommendedName>
        <fullName evidence="5">DBC1/CARP1 catalytically inactive NUDIX hydrolase domain-containing protein</fullName>
    </recommendedName>
</protein>
<feature type="compositionally biased region" description="Basic and acidic residues" evidence="4">
    <location>
        <begin position="317"/>
        <end position="345"/>
    </location>
</feature>
<feature type="compositionally biased region" description="Polar residues" evidence="4">
    <location>
        <begin position="267"/>
        <end position="282"/>
    </location>
</feature>
<comment type="subcellular location">
    <subcellularLocation>
        <location evidence="1">Cytoplasm</location>
    </subcellularLocation>
</comment>
<dbReference type="InterPro" id="IPR025223">
    <property type="entry name" value="S1-like_RNA-bd_dom"/>
</dbReference>
<dbReference type="GO" id="GO:0006355">
    <property type="term" value="P:regulation of DNA-templated transcription"/>
    <property type="evidence" value="ECO:0007669"/>
    <property type="project" value="InterPro"/>
</dbReference>
<reference evidence="6" key="1">
    <citation type="journal article" date="2023" name="Mol. Biol. Evol.">
        <title>Third-Generation Sequencing Reveals the Adaptive Role of the Epigenome in Three Deep-Sea Polychaetes.</title>
        <authorList>
            <person name="Perez M."/>
            <person name="Aroh O."/>
            <person name="Sun Y."/>
            <person name="Lan Y."/>
            <person name="Juniper S.K."/>
            <person name="Young C.R."/>
            <person name="Angers B."/>
            <person name="Qian P.Y."/>
        </authorList>
    </citation>
    <scope>NUCLEOTIDE SEQUENCE</scope>
    <source>
        <strain evidence="6">P08H-3</strain>
    </source>
</reference>
<feature type="compositionally biased region" description="Basic residues" evidence="4">
    <location>
        <begin position="346"/>
        <end position="360"/>
    </location>
</feature>
<dbReference type="InterPro" id="IPR025224">
    <property type="entry name" value="CCAR1/CCAR2"/>
</dbReference>
<dbReference type="Proteomes" id="UP001208570">
    <property type="component" value="Unassembled WGS sequence"/>
</dbReference>
<feature type="domain" description="DBC1/CARP1 catalytically inactive NUDIX hydrolase" evidence="5">
    <location>
        <begin position="498"/>
        <end position="630"/>
    </location>
</feature>
<comment type="caution">
    <text evidence="6">The sequence shown here is derived from an EMBL/GenBank/DDBJ whole genome shotgun (WGS) entry which is preliminary data.</text>
</comment>
<dbReference type="GO" id="GO:0005737">
    <property type="term" value="C:cytoplasm"/>
    <property type="evidence" value="ECO:0007669"/>
    <property type="project" value="UniProtKB-SubCell"/>
</dbReference>
<dbReference type="EMBL" id="JAODUP010000120">
    <property type="protein sequence ID" value="KAK2161171.1"/>
    <property type="molecule type" value="Genomic_DNA"/>
</dbReference>
<evidence type="ECO:0000313" key="6">
    <source>
        <dbReference type="EMBL" id="KAK2161171.1"/>
    </source>
</evidence>
<feature type="compositionally biased region" description="Polar residues" evidence="4">
    <location>
        <begin position="303"/>
        <end position="315"/>
    </location>
</feature>
<feature type="region of interest" description="Disordered" evidence="4">
    <location>
        <begin position="263"/>
        <end position="378"/>
    </location>
</feature>
<name>A0AAD9NAM0_9ANNE</name>
<proteinExistence type="predicted"/>
<keyword evidence="2" id="KW-0963">Cytoplasm</keyword>